<evidence type="ECO:0000313" key="2">
    <source>
        <dbReference type="EMBL" id="MDG9698744.1"/>
    </source>
</evidence>
<dbReference type="Pfam" id="PF04340">
    <property type="entry name" value="DUF484"/>
    <property type="match status" value="1"/>
</dbReference>
<dbReference type="EMBL" id="JARVII010000004">
    <property type="protein sequence ID" value="MDG9698744.1"/>
    <property type="molecule type" value="Genomic_DNA"/>
</dbReference>
<dbReference type="Proteomes" id="UP001237156">
    <property type="component" value="Unassembled WGS sequence"/>
</dbReference>
<keyword evidence="3" id="KW-1185">Reference proteome</keyword>
<gene>
    <name evidence="2" type="ORF">QB898_03245</name>
</gene>
<sequence length="235" mass="25794">MTENHNPHPEVHDGVDENAIAQYLLAEPGFFERHAELLTRVQLASPNGGRTISLQERQAEALREKIALLERRLMEMVRYGNENMLIADKLQRWARQLFLAHRPIDLPAVMVSELQAQFGVPQVALKAWEVASVYAGEPFAQGVSDDVKSLAASLAAPYCGVNTGFDAVQWLPAPQEAASLALLPLRKPGASQGAFGLLILASPDSHRYEAGMATDFLERISEIASAALSRLRDED</sequence>
<reference evidence="2 3" key="1">
    <citation type="submission" date="2023-04" db="EMBL/GenBank/DDBJ databases">
        <title>Ottowia paracancer sp. nov., isolated from human stomach.</title>
        <authorList>
            <person name="Song Y."/>
        </authorList>
    </citation>
    <scope>NUCLEOTIDE SEQUENCE [LARGE SCALE GENOMIC DNA]</scope>
    <source>
        <strain evidence="2 3">10c7w1</strain>
    </source>
</reference>
<organism evidence="2 3">
    <name type="scientific">Ottowia cancrivicina</name>
    <dbReference type="NCBI Taxonomy" id="3040346"/>
    <lineage>
        <taxon>Bacteria</taxon>
        <taxon>Pseudomonadati</taxon>
        <taxon>Pseudomonadota</taxon>
        <taxon>Betaproteobacteria</taxon>
        <taxon>Burkholderiales</taxon>
        <taxon>Comamonadaceae</taxon>
        <taxon>Ottowia</taxon>
    </lineage>
</organism>
<proteinExistence type="predicted"/>
<dbReference type="InterPro" id="IPR007435">
    <property type="entry name" value="DUF484"/>
</dbReference>
<dbReference type="RefSeq" id="WP_050714773.1">
    <property type="nucleotide sequence ID" value="NZ_JARVII010000004.1"/>
</dbReference>
<accession>A0AAW6RF36</accession>
<protein>
    <submittedName>
        <fullName evidence="2">DUF484 family protein</fullName>
    </submittedName>
</protein>
<keyword evidence="1" id="KW-0175">Coiled coil</keyword>
<dbReference type="AlphaFoldDB" id="A0AAW6RF36"/>
<evidence type="ECO:0000256" key="1">
    <source>
        <dbReference type="SAM" id="Coils"/>
    </source>
</evidence>
<name>A0AAW6RF36_9BURK</name>
<feature type="coiled-coil region" evidence="1">
    <location>
        <begin position="52"/>
        <end position="79"/>
    </location>
</feature>
<comment type="caution">
    <text evidence="2">The sequence shown here is derived from an EMBL/GenBank/DDBJ whole genome shotgun (WGS) entry which is preliminary data.</text>
</comment>
<evidence type="ECO:0000313" key="3">
    <source>
        <dbReference type="Proteomes" id="UP001237156"/>
    </source>
</evidence>
<dbReference type="InterPro" id="IPR029016">
    <property type="entry name" value="GAF-like_dom_sf"/>
</dbReference>
<dbReference type="Gene3D" id="3.30.450.40">
    <property type="match status" value="1"/>
</dbReference>
<dbReference type="PANTHER" id="PTHR38765:SF1">
    <property type="entry name" value="DUF484 DOMAIN-CONTAINING PROTEIN"/>
    <property type="match status" value="1"/>
</dbReference>
<dbReference type="PANTHER" id="PTHR38765">
    <property type="entry name" value="DUF484 DOMAIN-CONTAINING PROTEIN"/>
    <property type="match status" value="1"/>
</dbReference>